<evidence type="ECO:0000313" key="7">
    <source>
        <dbReference type="Proteomes" id="UP000187464"/>
    </source>
</evidence>
<feature type="active site" evidence="4">
    <location>
        <position position="24"/>
    </location>
</feature>
<keyword evidence="3" id="KW-0904">Protein phosphatase</keyword>
<name>A0A1R3TAM9_9BACT</name>
<reference evidence="6 7" key="1">
    <citation type="submission" date="2016-08" db="EMBL/GenBank/DDBJ databases">
        <authorList>
            <person name="Seilhamer J.J."/>
        </authorList>
    </citation>
    <scope>NUCLEOTIDE SEQUENCE [LARGE SCALE GENOMIC DNA]</scope>
    <source>
        <strain evidence="6">M3/6</strain>
    </source>
</reference>
<dbReference type="InterPro" id="IPR017867">
    <property type="entry name" value="Tyr_phospatase_low_mol_wt"/>
</dbReference>
<dbReference type="CDD" id="cd16343">
    <property type="entry name" value="LMWPTP"/>
    <property type="match status" value="1"/>
</dbReference>
<dbReference type="PRINTS" id="PR00719">
    <property type="entry name" value="LMWPTPASE"/>
</dbReference>
<dbReference type="PANTHER" id="PTHR47439">
    <property type="entry name" value="LOW MOLECULAR WEIGHT PHOSPHOTYROSINE PROTEIN PHOSPHATASE-RELATED"/>
    <property type="match status" value="1"/>
</dbReference>
<feature type="active site" description="Nucleophile" evidence="4">
    <location>
        <position position="18"/>
    </location>
</feature>
<comment type="similarity">
    <text evidence="1">Belongs to the low molecular weight phosphotyrosine protein phosphatase family.</text>
</comment>
<evidence type="ECO:0000256" key="1">
    <source>
        <dbReference type="ARBA" id="ARBA00011063"/>
    </source>
</evidence>
<evidence type="ECO:0000256" key="2">
    <source>
        <dbReference type="ARBA" id="ARBA00022801"/>
    </source>
</evidence>
<dbReference type="GO" id="GO:0004725">
    <property type="term" value="F:protein tyrosine phosphatase activity"/>
    <property type="evidence" value="ECO:0007669"/>
    <property type="project" value="InterPro"/>
</dbReference>
<dbReference type="InterPro" id="IPR023485">
    <property type="entry name" value="Ptyr_pPase"/>
</dbReference>
<keyword evidence="2" id="KW-0378">Hydrolase</keyword>
<dbReference type="InterPro" id="IPR052995">
    <property type="entry name" value="LMW-PTP"/>
</dbReference>
<gene>
    <name evidence="6" type="ORF">PSM36_1838</name>
</gene>
<dbReference type="PANTHER" id="PTHR47439:SF1">
    <property type="entry name" value="ACID PHOSPHATASE"/>
    <property type="match status" value="1"/>
</dbReference>
<dbReference type="Gene3D" id="3.40.50.2300">
    <property type="match status" value="1"/>
</dbReference>
<protein>
    <submittedName>
        <fullName evidence="6">Low molecular weight phosphatase family</fullName>
    </submittedName>
</protein>
<feature type="domain" description="Phosphotyrosine protein phosphatase I" evidence="5">
    <location>
        <begin position="12"/>
        <end position="162"/>
    </location>
</feature>
<dbReference type="EMBL" id="LT605205">
    <property type="protein sequence ID" value="SCD20654.1"/>
    <property type="molecule type" value="Genomic_DNA"/>
</dbReference>
<dbReference type="FunFam" id="3.40.50.2300:FF:000113">
    <property type="entry name" value="Low molecular weight protein-tyrosine-phosphatase"/>
    <property type="match status" value="1"/>
</dbReference>
<keyword evidence="7" id="KW-1185">Reference proteome</keyword>
<evidence type="ECO:0000256" key="3">
    <source>
        <dbReference type="ARBA" id="ARBA00022912"/>
    </source>
</evidence>
<evidence type="ECO:0000313" key="6">
    <source>
        <dbReference type="EMBL" id="SCD20654.1"/>
    </source>
</evidence>
<accession>A0A1R3TAM9</accession>
<dbReference type="SUPFAM" id="SSF52788">
    <property type="entry name" value="Phosphotyrosine protein phosphatases I"/>
    <property type="match status" value="1"/>
</dbReference>
<dbReference type="Proteomes" id="UP000187464">
    <property type="component" value="Chromosome I"/>
</dbReference>
<dbReference type="AlphaFoldDB" id="A0A1R3TAM9"/>
<dbReference type="KEGG" id="psac:PSM36_1838"/>
<dbReference type="RefSeq" id="WP_076930631.1">
    <property type="nucleotide sequence ID" value="NZ_LT605205.1"/>
</dbReference>
<dbReference type="Pfam" id="PF01451">
    <property type="entry name" value="LMWPc"/>
    <property type="match status" value="1"/>
</dbReference>
<sequence>MMASTEGKKKEIRLLFVCLGNICRSPAAEGIMATVVEKNGLQDLVEVDSAGTSGWHQGELPDERMRLHGERRGYNFDSRARKFKKSDFNDFDYILVMDRQNYANVKALATSQEQIDKIHMMTEFSRQYTHHDHIPDPYYGGASGFELVLDLLEDACEGLLQAIKRKYGF</sequence>
<dbReference type="InterPro" id="IPR036196">
    <property type="entry name" value="Ptyr_pPase_sf"/>
</dbReference>
<evidence type="ECO:0000256" key="4">
    <source>
        <dbReference type="PIRSR" id="PIRSR617867-1"/>
    </source>
</evidence>
<feature type="active site" description="Proton donor" evidence="4">
    <location>
        <position position="136"/>
    </location>
</feature>
<evidence type="ECO:0000259" key="5">
    <source>
        <dbReference type="SMART" id="SM00226"/>
    </source>
</evidence>
<proteinExistence type="inferred from homology"/>
<organism evidence="6 7">
    <name type="scientific">Proteiniphilum saccharofermentans</name>
    <dbReference type="NCBI Taxonomy" id="1642647"/>
    <lineage>
        <taxon>Bacteria</taxon>
        <taxon>Pseudomonadati</taxon>
        <taxon>Bacteroidota</taxon>
        <taxon>Bacteroidia</taxon>
        <taxon>Bacteroidales</taxon>
        <taxon>Dysgonomonadaceae</taxon>
        <taxon>Proteiniphilum</taxon>
    </lineage>
</organism>
<dbReference type="STRING" id="1642647.PSM36_1838"/>
<dbReference type="SMART" id="SM00226">
    <property type="entry name" value="LMWPc"/>
    <property type="match status" value="1"/>
</dbReference>